<feature type="transmembrane region" description="Helical" evidence="1">
    <location>
        <begin position="79"/>
        <end position="100"/>
    </location>
</feature>
<keyword evidence="3" id="KW-1185">Reference proteome</keyword>
<evidence type="ECO:0000256" key="1">
    <source>
        <dbReference type="SAM" id="Phobius"/>
    </source>
</evidence>
<organism evidence="2 3">
    <name type="scientific">Vibrio viridaestus</name>
    <dbReference type="NCBI Taxonomy" id="2487322"/>
    <lineage>
        <taxon>Bacteria</taxon>
        <taxon>Pseudomonadati</taxon>
        <taxon>Pseudomonadota</taxon>
        <taxon>Gammaproteobacteria</taxon>
        <taxon>Vibrionales</taxon>
        <taxon>Vibrionaceae</taxon>
        <taxon>Vibrio</taxon>
    </lineage>
</organism>
<dbReference type="OrthoDB" id="6522758at2"/>
<name>A0A3N9TDR7_9VIBR</name>
<protein>
    <submittedName>
        <fullName evidence="2">DUF2878 domain-containing protein</fullName>
    </submittedName>
</protein>
<evidence type="ECO:0000313" key="2">
    <source>
        <dbReference type="EMBL" id="RQW61984.1"/>
    </source>
</evidence>
<gene>
    <name evidence="2" type="ORF">EES38_16575</name>
</gene>
<dbReference type="AlphaFoldDB" id="A0A3N9TDR7"/>
<sequence length="162" mass="18841">MLWPLYLSILFQSIWFVLILGTSEVEWPVLPIVVIVYIVSFLRHKHITTRALFIGCMGCMLDIANTQFGLFLFDENGLLVPLWLIELWFCFSIYISFLMVKFISWNQFLLLLAGGIGGMLSYYAAYRIGVVEFTQSLHLTLVILFLEWMAVMFLIRKCHAEN</sequence>
<keyword evidence="1" id="KW-0812">Transmembrane</keyword>
<feature type="transmembrane region" description="Helical" evidence="1">
    <location>
        <begin position="51"/>
        <end position="73"/>
    </location>
</feature>
<accession>A0A3N9TDR7</accession>
<keyword evidence="1" id="KW-0472">Membrane</keyword>
<evidence type="ECO:0000313" key="3">
    <source>
        <dbReference type="Proteomes" id="UP000281112"/>
    </source>
</evidence>
<dbReference type="RefSeq" id="WP_124938322.1">
    <property type="nucleotide sequence ID" value="NZ_RJVQ01000008.1"/>
</dbReference>
<dbReference type="InterPro" id="IPR021306">
    <property type="entry name" value="DUF2878"/>
</dbReference>
<proteinExistence type="predicted"/>
<feature type="transmembrane region" description="Helical" evidence="1">
    <location>
        <begin position="107"/>
        <end position="125"/>
    </location>
</feature>
<dbReference type="Proteomes" id="UP000281112">
    <property type="component" value="Unassembled WGS sequence"/>
</dbReference>
<reference evidence="2 3" key="1">
    <citation type="submission" date="2018-11" db="EMBL/GenBank/DDBJ databases">
        <title>Vibrio LJC006 sp. nov., isolated from seawater during the bloom of the enteromorpha.</title>
        <authorList>
            <person name="Liang J."/>
        </authorList>
    </citation>
    <scope>NUCLEOTIDE SEQUENCE [LARGE SCALE GENOMIC DNA]</scope>
    <source>
        <strain evidence="2 3">LJC006</strain>
    </source>
</reference>
<feature type="transmembrane region" description="Helical" evidence="1">
    <location>
        <begin position="12"/>
        <end position="39"/>
    </location>
</feature>
<keyword evidence="1" id="KW-1133">Transmembrane helix</keyword>
<feature type="transmembrane region" description="Helical" evidence="1">
    <location>
        <begin position="137"/>
        <end position="155"/>
    </location>
</feature>
<dbReference type="EMBL" id="RJVQ01000008">
    <property type="protein sequence ID" value="RQW61984.1"/>
    <property type="molecule type" value="Genomic_DNA"/>
</dbReference>
<dbReference type="Pfam" id="PF11086">
    <property type="entry name" value="DUF2878"/>
    <property type="match status" value="1"/>
</dbReference>
<comment type="caution">
    <text evidence="2">The sequence shown here is derived from an EMBL/GenBank/DDBJ whole genome shotgun (WGS) entry which is preliminary data.</text>
</comment>